<keyword evidence="8" id="KW-1185">Reference proteome</keyword>
<evidence type="ECO:0000256" key="4">
    <source>
        <dbReference type="ARBA" id="ARBA00023315"/>
    </source>
</evidence>
<dbReference type="PANTHER" id="PTHR21367:SF1">
    <property type="entry name" value="ARGINYL-TRNA--PROTEIN TRANSFERASE 1"/>
    <property type="match status" value="1"/>
</dbReference>
<dbReference type="InterPro" id="IPR007471">
    <property type="entry name" value="N-end_Aminoacyl_Trfase_N"/>
</dbReference>
<dbReference type="STRING" id="45357.A0A2V1AV32"/>
<dbReference type="AlphaFoldDB" id="A0A2V1AV32"/>
<dbReference type="EMBL" id="PKFO01000005">
    <property type="protein sequence ID" value="PVH21183.1"/>
    <property type="molecule type" value="Genomic_DNA"/>
</dbReference>
<organism evidence="7 8">
    <name type="scientific">Candidozyma haemuli</name>
    <dbReference type="NCBI Taxonomy" id="45357"/>
    <lineage>
        <taxon>Eukaryota</taxon>
        <taxon>Fungi</taxon>
        <taxon>Dikarya</taxon>
        <taxon>Ascomycota</taxon>
        <taxon>Saccharomycotina</taxon>
        <taxon>Pichiomycetes</taxon>
        <taxon>Metschnikowiaceae</taxon>
        <taxon>Candidozyma</taxon>
    </lineage>
</organism>
<evidence type="ECO:0000313" key="7">
    <source>
        <dbReference type="EMBL" id="PVH21183.1"/>
    </source>
</evidence>
<keyword evidence="3" id="KW-0808">Transferase</keyword>
<keyword evidence="4" id="KW-0012">Acyltransferase</keyword>
<dbReference type="Pfam" id="PF04376">
    <property type="entry name" value="ATE_N"/>
    <property type="match status" value="1"/>
</dbReference>
<dbReference type="RefSeq" id="XP_025342123.1">
    <property type="nucleotide sequence ID" value="XM_025483908.1"/>
</dbReference>
<evidence type="ECO:0000256" key="2">
    <source>
        <dbReference type="ARBA" id="ARBA00012025"/>
    </source>
</evidence>
<dbReference type="EC" id="2.3.2.8" evidence="2"/>
<protein>
    <recommendedName>
        <fullName evidence="2">arginyltransferase</fullName>
        <ecNumber evidence="2">2.3.2.8</ecNumber>
    </recommendedName>
</protein>
<sequence length="466" mass="53458">MASSSPDPTKALIASRLHYLDSSSCGYCDCKKERSGGLKSFPENADAPDESTHITIGCQVEQMTCQQYDDFINRGFRRSGTFMYTGDMLRGCCRAYTIRTDMDHLKITKEHRQVVNRFKRAIGCESKTKSKFELSSLIEAEKKSTRFHTRFEPSGYSKEKYELYKKYQIEVHNDNPAEVTPKQFKRFLCETPFPEVEVAGKPADWDRLNNWIANWGKDSTPHKKRIGPTHECYYLDDKLIAISILDFLPTGLSSIYFIWDPDYAHMSLGTLSGIREIQMCKELGLGYYYLGYYIDDCPKMRYKAKFGGEVLDLSNGAWIDLEKARPLMAEDTYFTLGESATTNEEPSLSLEKDRQRWQGSVTDISQELYGKDEVYDKADQISRSIKTTHDVDDFELPHVLPGALPMPILQKTIDSVPDLEVTLFVMTMGRWGSFEFSDLTPTIKSYVVDFIRLFGLQRLKETILIV</sequence>
<dbReference type="OrthoDB" id="74183at2759"/>
<name>A0A2V1AV32_9ASCO</name>
<evidence type="ECO:0000259" key="5">
    <source>
        <dbReference type="Pfam" id="PF04376"/>
    </source>
</evidence>
<comment type="similarity">
    <text evidence="1">Belongs to the R-transferase family.</text>
</comment>
<dbReference type="VEuPathDB" id="FungiDB:CXQ85_000150"/>
<feature type="domain" description="N-end aminoacyl transferase N-terminal" evidence="5">
    <location>
        <begin position="23"/>
        <end position="113"/>
    </location>
</feature>
<accession>A0A2V1AV32</accession>
<dbReference type="GeneID" id="37005483"/>
<proteinExistence type="inferred from homology"/>
<dbReference type="InterPro" id="IPR007472">
    <property type="entry name" value="N-end_Aminoacyl_Trfase_C"/>
</dbReference>
<evidence type="ECO:0000259" key="6">
    <source>
        <dbReference type="Pfam" id="PF04377"/>
    </source>
</evidence>
<dbReference type="Proteomes" id="UP000244309">
    <property type="component" value="Unassembled WGS sequence"/>
</dbReference>
<evidence type="ECO:0000256" key="3">
    <source>
        <dbReference type="ARBA" id="ARBA00022679"/>
    </source>
</evidence>
<dbReference type="GO" id="GO:0004057">
    <property type="term" value="F:arginyl-tRNA--protein transferase activity"/>
    <property type="evidence" value="ECO:0007669"/>
    <property type="project" value="UniProtKB-EC"/>
</dbReference>
<evidence type="ECO:0000313" key="8">
    <source>
        <dbReference type="Proteomes" id="UP000244309"/>
    </source>
</evidence>
<dbReference type="GO" id="GO:0005737">
    <property type="term" value="C:cytoplasm"/>
    <property type="evidence" value="ECO:0007669"/>
    <property type="project" value="TreeGrafter"/>
</dbReference>
<evidence type="ECO:0000256" key="1">
    <source>
        <dbReference type="ARBA" id="ARBA00009991"/>
    </source>
</evidence>
<comment type="caution">
    <text evidence="7">The sequence shown here is derived from an EMBL/GenBank/DDBJ whole genome shotgun (WGS) entry which is preliminary data.</text>
</comment>
<dbReference type="SUPFAM" id="SSF55729">
    <property type="entry name" value="Acyl-CoA N-acyltransferases (Nat)"/>
    <property type="match status" value="1"/>
</dbReference>
<gene>
    <name evidence="7" type="ORF">CXQ85_000150</name>
</gene>
<dbReference type="Pfam" id="PF04377">
    <property type="entry name" value="ATE_C"/>
    <property type="match status" value="1"/>
</dbReference>
<dbReference type="PANTHER" id="PTHR21367">
    <property type="entry name" value="ARGININE-TRNA-PROTEIN TRANSFERASE 1"/>
    <property type="match status" value="1"/>
</dbReference>
<dbReference type="InterPro" id="IPR030700">
    <property type="entry name" value="N-end_Aminoacyl_Trfase"/>
</dbReference>
<feature type="domain" description="N-end rule aminoacyl transferase C-terminal" evidence="6">
    <location>
        <begin position="159"/>
        <end position="307"/>
    </location>
</feature>
<reference evidence="7 8" key="1">
    <citation type="submission" date="2017-12" db="EMBL/GenBank/DDBJ databases">
        <title>Genome Sequence of a Multidrug-Resistant Candida haemulonii Isolate from a Patient with Chronic Leg Ulcers in Israel.</title>
        <authorList>
            <person name="Chow N.A."/>
            <person name="Gade L."/>
            <person name="Batra D."/>
            <person name="Rowe L.A."/>
            <person name="Ben-Ami R."/>
            <person name="Loparev V.N."/>
            <person name="Litvintseva A.P."/>
        </authorList>
    </citation>
    <scope>NUCLEOTIDE SEQUENCE [LARGE SCALE GENOMIC DNA]</scope>
    <source>
        <strain evidence="7 8">B11899</strain>
    </source>
</reference>
<dbReference type="InterPro" id="IPR016181">
    <property type="entry name" value="Acyl_CoA_acyltransferase"/>
</dbReference>